<feature type="signal peptide" evidence="1">
    <location>
        <begin position="1"/>
        <end position="19"/>
    </location>
</feature>
<evidence type="ECO:0000256" key="1">
    <source>
        <dbReference type="SAM" id="SignalP"/>
    </source>
</evidence>
<accession>A0A0K2S429</accession>
<geneLocation type="plasmid" evidence="2">
    <name>pKHM-1</name>
</geneLocation>
<feature type="chain" id="PRO_5005483468" evidence="1">
    <location>
        <begin position="20"/>
        <end position="255"/>
    </location>
</feature>
<proteinExistence type="predicted"/>
<evidence type="ECO:0000313" key="2">
    <source>
        <dbReference type="EMBL" id="BAS21600.1"/>
    </source>
</evidence>
<protein>
    <submittedName>
        <fullName evidence="2">Lipoprotein</fullName>
    </submittedName>
</protein>
<dbReference type="AlphaFoldDB" id="A0A0K2S429"/>
<keyword evidence="2" id="KW-0614">Plasmid</keyword>
<keyword evidence="2" id="KW-0449">Lipoprotein</keyword>
<keyword evidence="1" id="KW-0732">Signal</keyword>
<dbReference type="EMBL" id="AP014939">
    <property type="protein sequence ID" value="BAS21600.1"/>
    <property type="molecule type" value="Genomic_DNA"/>
</dbReference>
<dbReference type="PROSITE" id="PS51257">
    <property type="entry name" value="PROKAR_LIPOPROTEIN"/>
    <property type="match status" value="1"/>
</dbReference>
<name>A0A0K2S429_CITFR</name>
<organism evidence="2">
    <name type="scientific">Citrobacter freundii</name>
    <dbReference type="NCBI Taxonomy" id="546"/>
    <lineage>
        <taxon>Bacteria</taxon>
        <taxon>Pseudomonadati</taxon>
        <taxon>Pseudomonadota</taxon>
        <taxon>Gammaproteobacteria</taxon>
        <taxon>Enterobacterales</taxon>
        <taxon>Enterobacteriaceae</taxon>
        <taxon>Citrobacter</taxon>
        <taxon>Citrobacter freundii complex</taxon>
    </lineage>
</organism>
<reference evidence="2" key="1">
    <citation type="submission" date="2015-08" db="EMBL/GenBank/DDBJ databases">
        <title>Complete DNA Sequence of Pseudomonas syringae pv. actinidiae, the Causal Agent of Kiwifruit Canker Disease.</title>
        <authorList>
            <person name="Rikkerink E.H.A."/>
            <person name="Fineran P.C."/>
        </authorList>
    </citation>
    <scope>NUCLEOTIDE SEQUENCE</scope>
    <source>
        <strain evidence="2">KHM 243</strain>
        <plasmid evidence="2">pKHM-1</plasmid>
    </source>
</reference>
<sequence length="255" mass="28317">MKLIKISFLSIVLAGCASKAPTVLTNPDPSLSPREVAYHVLGKEVVETPLKMPESGVDTGGIYRYSVPFEQERKISIQKSFAEHCFSAGGQIVDGAIGFACETPDFGVLYSYQTKWNSELNKLDLFIYFVRGWNFSDPSYIKYAKEKMANFRSGVAMVKAGNVRYEQQKTNEAAMSMLSNYNKERPLIESRGARICMNVNGVPVYGISQGTVGRDGNIQIQIARVNSFVPVAYKNQRLIPGVVIIDSGINWKMCD</sequence>
<dbReference type="RefSeq" id="WP_176453575.1">
    <property type="nucleotide sequence ID" value="NZ_AP014939.1"/>
</dbReference>